<dbReference type="AlphaFoldDB" id="A0A0D6IIA2"/>
<feature type="domain" description="MoaB/Mog" evidence="12">
    <location>
        <begin position="174"/>
        <end position="312"/>
    </location>
</feature>
<dbReference type="Pfam" id="PF00994">
    <property type="entry name" value="MoCF_biosynth"/>
    <property type="match status" value="1"/>
</dbReference>
<evidence type="ECO:0000256" key="8">
    <source>
        <dbReference type="ARBA" id="ARBA00022842"/>
    </source>
</evidence>
<dbReference type="PANTHER" id="PTHR10192:SF5">
    <property type="entry name" value="GEPHYRIN"/>
    <property type="match status" value="1"/>
</dbReference>
<dbReference type="PROSITE" id="PS01079">
    <property type="entry name" value="MOCF_BIOSYNTHESIS_2"/>
    <property type="match status" value="1"/>
</dbReference>
<evidence type="ECO:0000256" key="11">
    <source>
        <dbReference type="RuleBase" id="RU365090"/>
    </source>
</evidence>
<keyword evidence="7 11" id="KW-0479">Metal-binding</keyword>
<comment type="pathway">
    <text evidence="3 11">Cofactor biosynthesis; molybdopterin biosynthesis.</text>
</comment>
<evidence type="ECO:0000313" key="13">
    <source>
        <dbReference type="EMBL" id="MCZ8405536.1"/>
    </source>
</evidence>
<dbReference type="GO" id="GO:0046872">
    <property type="term" value="F:metal ion binding"/>
    <property type="evidence" value="ECO:0007669"/>
    <property type="project" value="UniProtKB-UniRule"/>
</dbReference>
<keyword evidence="5 11" id="KW-0500">Molybdenum</keyword>
<dbReference type="CDD" id="cd00887">
    <property type="entry name" value="MoeA"/>
    <property type="match status" value="1"/>
</dbReference>
<dbReference type="InterPro" id="IPR038987">
    <property type="entry name" value="MoeA-like"/>
</dbReference>
<dbReference type="SUPFAM" id="SSF53218">
    <property type="entry name" value="Molybdenum cofactor biosynthesis proteins"/>
    <property type="match status" value="1"/>
</dbReference>
<dbReference type="Gene3D" id="2.170.190.11">
    <property type="entry name" value="Molybdopterin biosynthesis moea protein, domain 3"/>
    <property type="match status" value="1"/>
</dbReference>
<evidence type="ECO:0000256" key="10">
    <source>
        <dbReference type="ARBA" id="ARBA00047317"/>
    </source>
</evidence>
<dbReference type="RefSeq" id="WP_006386674.1">
    <property type="nucleotide sequence ID" value="NZ_CP014028.1"/>
</dbReference>
<dbReference type="EMBL" id="JAPZVI010000042">
    <property type="protein sequence ID" value="MCZ8405536.1"/>
    <property type="molecule type" value="Genomic_DNA"/>
</dbReference>
<dbReference type="SUPFAM" id="SSF63882">
    <property type="entry name" value="MoeA N-terminal region -like"/>
    <property type="match status" value="1"/>
</dbReference>
<reference evidence="13" key="1">
    <citation type="submission" date="2022-12" db="EMBL/GenBank/DDBJ databases">
        <authorList>
            <person name="Voronina O.L."/>
            <person name="Kunda M.S."/>
            <person name="Ryzhova N."/>
            <person name="Aksenova E.I."/>
        </authorList>
    </citation>
    <scope>NUCLEOTIDE SEQUENCE</scope>
    <source>
        <strain evidence="13">SCCH136:Ach223948</strain>
    </source>
</reference>
<dbReference type="Pfam" id="PF03454">
    <property type="entry name" value="MoeA_C"/>
    <property type="match status" value="1"/>
</dbReference>
<evidence type="ECO:0000256" key="1">
    <source>
        <dbReference type="ARBA" id="ARBA00001946"/>
    </source>
</evidence>
<dbReference type="EC" id="2.10.1.1" evidence="11"/>
<dbReference type="FunFam" id="3.40.980.10:FF:000004">
    <property type="entry name" value="Molybdopterin molybdenumtransferase"/>
    <property type="match status" value="1"/>
</dbReference>
<dbReference type="SUPFAM" id="SSF63867">
    <property type="entry name" value="MoeA C-terminal domain-like"/>
    <property type="match status" value="1"/>
</dbReference>
<keyword evidence="8 11" id="KW-0460">Magnesium</keyword>
<dbReference type="InterPro" id="IPR036688">
    <property type="entry name" value="MoeA_C_domain_IV_sf"/>
</dbReference>
<proteinExistence type="inferred from homology"/>
<dbReference type="PANTHER" id="PTHR10192">
    <property type="entry name" value="MOLYBDOPTERIN BIOSYNTHESIS PROTEIN"/>
    <property type="match status" value="1"/>
</dbReference>
<dbReference type="eggNOG" id="COG0303">
    <property type="taxonomic scope" value="Bacteria"/>
</dbReference>
<evidence type="ECO:0000259" key="12">
    <source>
        <dbReference type="SMART" id="SM00852"/>
    </source>
</evidence>
<comment type="caution">
    <text evidence="13">The sequence shown here is derived from an EMBL/GenBank/DDBJ whole genome shotgun (WGS) entry which is preliminary data.</text>
</comment>
<evidence type="ECO:0000256" key="7">
    <source>
        <dbReference type="ARBA" id="ARBA00022723"/>
    </source>
</evidence>
<comment type="function">
    <text evidence="2 11">Catalyzes the insertion of molybdate into adenylated molybdopterin with the concomitant release of AMP.</text>
</comment>
<comment type="similarity">
    <text evidence="4 11">Belongs to the MoeA family.</text>
</comment>
<organism evidence="13 14">
    <name type="scientific">Alcaligenes xylosoxydans xylosoxydans</name>
    <name type="common">Achromobacter xylosoxidans</name>
    <dbReference type="NCBI Taxonomy" id="85698"/>
    <lineage>
        <taxon>Bacteria</taxon>
        <taxon>Pseudomonadati</taxon>
        <taxon>Pseudomonadota</taxon>
        <taxon>Betaproteobacteria</taxon>
        <taxon>Burkholderiales</taxon>
        <taxon>Alcaligenaceae</taxon>
        <taxon>Achromobacter</taxon>
    </lineage>
</organism>
<dbReference type="InterPro" id="IPR005110">
    <property type="entry name" value="MoeA_linker/N"/>
</dbReference>
<dbReference type="GO" id="GO:0006777">
    <property type="term" value="P:Mo-molybdopterin cofactor biosynthetic process"/>
    <property type="evidence" value="ECO:0007669"/>
    <property type="project" value="UniProtKB-UniRule"/>
</dbReference>
<dbReference type="SMART" id="SM00852">
    <property type="entry name" value="MoCF_biosynth"/>
    <property type="match status" value="1"/>
</dbReference>
<evidence type="ECO:0000256" key="2">
    <source>
        <dbReference type="ARBA" id="ARBA00002901"/>
    </source>
</evidence>
<dbReference type="Gene3D" id="3.90.105.10">
    <property type="entry name" value="Molybdopterin biosynthesis moea protein, domain 2"/>
    <property type="match status" value="1"/>
</dbReference>
<evidence type="ECO:0000256" key="5">
    <source>
        <dbReference type="ARBA" id="ARBA00022505"/>
    </source>
</evidence>
<dbReference type="NCBIfam" id="TIGR00177">
    <property type="entry name" value="molyb_syn"/>
    <property type="match status" value="1"/>
</dbReference>
<gene>
    <name evidence="13" type="ORF">O9570_29095</name>
</gene>
<keyword evidence="9 11" id="KW-0501">Molybdenum cofactor biosynthesis</keyword>
<dbReference type="InterPro" id="IPR005111">
    <property type="entry name" value="MoeA_C_domain_IV"/>
</dbReference>
<dbReference type="InterPro" id="IPR036135">
    <property type="entry name" value="MoeA_linker/N_sf"/>
</dbReference>
<name>A0A0D6IIA2_ALCXX</name>
<evidence type="ECO:0000256" key="3">
    <source>
        <dbReference type="ARBA" id="ARBA00005046"/>
    </source>
</evidence>
<dbReference type="Proteomes" id="UP001141992">
    <property type="component" value="Unassembled WGS sequence"/>
</dbReference>
<dbReference type="InterPro" id="IPR008284">
    <property type="entry name" value="MoCF_biosynth_CS"/>
</dbReference>
<dbReference type="KEGG" id="axx:ERS451415_05022"/>
<comment type="catalytic activity">
    <reaction evidence="10">
        <text>adenylyl-molybdopterin + molybdate = Mo-molybdopterin + AMP + H(+)</text>
        <dbReference type="Rhea" id="RHEA:35047"/>
        <dbReference type="ChEBI" id="CHEBI:15378"/>
        <dbReference type="ChEBI" id="CHEBI:36264"/>
        <dbReference type="ChEBI" id="CHEBI:62727"/>
        <dbReference type="ChEBI" id="CHEBI:71302"/>
        <dbReference type="ChEBI" id="CHEBI:456215"/>
        <dbReference type="EC" id="2.10.1.1"/>
    </reaction>
</comment>
<dbReference type="GO" id="GO:0061599">
    <property type="term" value="F:molybdopterin molybdotransferase activity"/>
    <property type="evidence" value="ECO:0007669"/>
    <property type="project" value="UniProtKB-UniRule"/>
</dbReference>
<dbReference type="Gene3D" id="2.40.340.10">
    <property type="entry name" value="MoeA, C-terminal, domain IV"/>
    <property type="match status" value="1"/>
</dbReference>
<dbReference type="Pfam" id="PF03453">
    <property type="entry name" value="MoeA_N"/>
    <property type="match status" value="1"/>
</dbReference>
<dbReference type="NCBIfam" id="NF045515">
    <property type="entry name" value="Glp_gephyrin"/>
    <property type="match status" value="1"/>
</dbReference>
<keyword evidence="6 11" id="KW-0808">Transferase</keyword>
<evidence type="ECO:0000313" key="14">
    <source>
        <dbReference type="Proteomes" id="UP001141992"/>
    </source>
</evidence>
<evidence type="ECO:0000256" key="4">
    <source>
        <dbReference type="ARBA" id="ARBA00010763"/>
    </source>
</evidence>
<accession>A0A0D6IIA2</accession>
<evidence type="ECO:0000256" key="9">
    <source>
        <dbReference type="ARBA" id="ARBA00023150"/>
    </source>
</evidence>
<dbReference type="GO" id="GO:0005829">
    <property type="term" value="C:cytosol"/>
    <property type="evidence" value="ECO:0007669"/>
    <property type="project" value="TreeGrafter"/>
</dbReference>
<dbReference type="Gene3D" id="3.40.980.10">
    <property type="entry name" value="MoaB/Mog-like domain"/>
    <property type="match status" value="1"/>
</dbReference>
<protein>
    <recommendedName>
        <fullName evidence="11">Molybdopterin molybdenumtransferase</fullName>
        <ecNumber evidence="11">2.10.1.1</ecNumber>
    </recommendedName>
</protein>
<evidence type="ECO:0000256" key="6">
    <source>
        <dbReference type="ARBA" id="ARBA00022679"/>
    </source>
</evidence>
<dbReference type="InterPro" id="IPR036425">
    <property type="entry name" value="MoaB/Mog-like_dom_sf"/>
</dbReference>
<dbReference type="InterPro" id="IPR001453">
    <property type="entry name" value="MoaB/Mog_dom"/>
</dbReference>
<sequence length="401" mass="43025">MLDFDQAQTLLANAAAPIARREDVGLDQAPGRVLAADLDATVDIPPADNSAMDGYALRLADWRPGARLPIQQRCYAGDTPEPLKPGHAIRLFTGSLIPAGADVVVMQEDTHEADEQVEITREPRPGQHIRLRGEDTLAGAPLLAAGTQLQAAHVALLASQGLASVPVFGRLRVGILTTGDELVAPGEAREPAQIYNSNGPMLAALVRGLAAEPTHVLHARDTEADLLAAFKTLLADCDLVLSVGGVSVGERDLVKPALAALGGELSLWKVRMKPGKPVALAMIGDKPVVSLPGNPVSAYAVFAMLVTPLVRRMQGREELFPPVSRLPLRTEHPRQDSREEFLRVQRRTADDGGAELVPYGHQGSGVISSLPWSTGLARLPADVRVQDRDRVPYYDLRHWLA</sequence>
<comment type="cofactor">
    <cofactor evidence="1 11">
        <name>Mg(2+)</name>
        <dbReference type="ChEBI" id="CHEBI:18420"/>
    </cofactor>
</comment>